<dbReference type="Pfam" id="PF00149">
    <property type="entry name" value="Metallophos"/>
    <property type="match status" value="1"/>
</dbReference>
<protein>
    <submittedName>
        <fullName evidence="2">Metallophosphoesterase</fullName>
    </submittedName>
</protein>
<dbReference type="PANTHER" id="PTHR37844:SF2">
    <property type="entry name" value="SER_THR PROTEIN PHOSPHATASE SUPERFAMILY (AFU_ORTHOLOGUE AFUA_1G14840)"/>
    <property type="match status" value="1"/>
</dbReference>
<dbReference type="Gene3D" id="3.60.21.10">
    <property type="match status" value="2"/>
</dbReference>
<evidence type="ECO:0000313" key="2">
    <source>
        <dbReference type="EMBL" id="MFC3106394.1"/>
    </source>
</evidence>
<dbReference type="InterPro" id="IPR029052">
    <property type="entry name" value="Metallo-depent_PP-like"/>
</dbReference>
<dbReference type="SUPFAM" id="SSF56300">
    <property type="entry name" value="Metallo-dependent phosphatases"/>
    <property type="match status" value="1"/>
</dbReference>
<sequence>MKIQIASDLHLEFLMQSHADYRIIDKTDADVLVLAGDIHNRTKAIEAFRDWPVPVVYVHGNHEFYGQNLLKVQDALRVTAAGTNVHYLENDEYVLNGVRFLGCCLWTDYELTGDRPGAMFEARYGMRDHEVIRVADGKRFMPSHALALHKQSRKWLAQKLDEPFPGQTVVVTHHGPHPASIDEKFAGNPANPAFYSDLTPLMGKAALWIHGHSHASSRYNVAGTTVIANPCGYPENKRFKDPQYVTFENADFDRALVFDLPLV</sequence>
<dbReference type="RefSeq" id="WP_390324984.1">
    <property type="nucleotide sequence ID" value="NZ_JBHRTP010000002.1"/>
</dbReference>
<feature type="domain" description="Calcineurin-like phosphoesterase" evidence="1">
    <location>
        <begin position="1"/>
        <end position="215"/>
    </location>
</feature>
<dbReference type="EMBL" id="JBHRTP010000002">
    <property type="protein sequence ID" value="MFC3106394.1"/>
    <property type="molecule type" value="Genomic_DNA"/>
</dbReference>
<dbReference type="PANTHER" id="PTHR37844">
    <property type="entry name" value="SER/THR PROTEIN PHOSPHATASE SUPERFAMILY (AFU_ORTHOLOGUE AFUA_1G14840)"/>
    <property type="match status" value="1"/>
</dbReference>
<evidence type="ECO:0000313" key="3">
    <source>
        <dbReference type="Proteomes" id="UP001595530"/>
    </source>
</evidence>
<accession>A0ABV7EWU0</accession>
<dbReference type="Proteomes" id="UP001595530">
    <property type="component" value="Unassembled WGS sequence"/>
</dbReference>
<gene>
    <name evidence="2" type="ORF">ACFOFO_00180</name>
</gene>
<evidence type="ECO:0000259" key="1">
    <source>
        <dbReference type="Pfam" id="PF00149"/>
    </source>
</evidence>
<comment type="caution">
    <text evidence="2">The sequence shown here is derived from an EMBL/GenBank/DDBJ whole genome shotgun (WGS) entry which is preliminary data.</text>
</comment>
<proteinExistence type="predicted"/>
<reference evidence="3" key="1">
    <citation type="journal article" date="2019" name="Int. J. Syst. Evol. Microbiol.">
        <title>The Global Catalogue of Microorganisms (GCM) 10K type strain sequencing project: providing services to taxonomists for standard genome sequencing and annotation.</title>
        <authorList>
            <consortium name="The Broad Institute Genomics Platform"/>
            <consortium name="The Broad Institute Genome Sequencing Center for Infectious Disease"/>
            <person name="Wu L."/>
            <person name="Ma J."/>
        </authorList>
    </citation>
    <scope>NUCLEOTIDE SEQUENCE [LARGE SCALE GENOMIC DNA]</scope>
    <source>
        <strain evidence="3">KCTC 42986</strain>
    </source>
</reference>
<name>A0ABV7EWU0_9BURK</name>
<organism evidence="2 3">
    <name type="scientific">Undibacterium arcticum</name>
    <dbReference type="NCBI Taxonomy" id="1762892"/>
    <lineage>
        <taxon>Bacteria</taxon>
        <taxon>Pseudomonadati</taxon>
        <taxon>Pseudomonadota</taxon>
        <taxon>Betaproteobacteria</taxon>
        <taxon>Burkholderiales</taxon>
        <taxon>Oxalobacteraceae</taxon>
        <taxon>Undibacterium</taxon>
    </lineage>
</organism>
<dbReference type="InterPro" id="IPR004843">
    <property type="entry name" value="Calcineurin-like_PHP"/>
</dbReference>
<keyword evidence="3" id="KW-1185">Reference proteome</keyword>